<dbReference type="EMBL" id="ML121614">
    <property type="protein sequence ID" value="RPB18713.1"/>
    <property type="molecule type" value="Genomic_DNA"/>
</dbReference>
<dbReference type="InParanoid" id="A0A3N4L786"/>
<keyword evidence="1" id="KW-0175">Coiled coil</keyword>
<protein>
    <submittedName>
        <fullName evidence="2">Uncharacterized protein</fullName>
    </submittedName>
</protein>
<evidence type="ECO:0000313" key="2">
    <source>
        <dbReference type="EMBL" id="RPB18713.1"/>
    </source>
</evidence>
<evidence type="ECO:0000313" key="3">
    <source>
        <dbReference type="Proteomes" id="UP000267821"/>
    </source>
</evidence>
<keyword evidence="3" id="KW-1185">Reference proteome</keyword>
<accession>A0A3N4L786</accession>
<organism evidence="2 3">
    <name type="scientific">Terfezia boudieri ATCC MYA-4762</name>
    <dbReference type="NCBI Taxonomy" id="1051890"/>
    <lineage>
        <taxon>Eukaryota</taxon>
        <taxon>Fungi</taxon>
        <taxon>Dikarya</taxon>
        <taxon>Ascomycota</taxon>
        <taxon>Pezizomycotina</taxon>
        <taxon>Pezizomycetes</taxon>
        <taxon>Pezizales</taxon>
        <taxon>Pezizaceae</taxon>
        <taxon>Terfezia</taxon>
    </lineage>
</organism>
<dbReference type="AlphaFoldDB" id="A0A3N4L786"/>
<dbReference type="Gene3D" id="1.20.1270.70">
    <property type="entry name" value="Designed single chain three-helix bundle"/>
    <property type="match status" value="1"/>
</dbReference>
<proteinExistence type="predicted"/>
<name>A0A3N4L786_9PEZI</name>
<reference evidence="2 3" key="1">
    <citation type="journal article" date="2018" name="Nat. Ecol. Evol.">
        <title>Pezizomycetes genomes reveal the molecular basis of ectomycorrhizal truffle lifestyle.</title>
        <authorList>
            <person name="Murat C."/>
            <person name="Payen T."/>
            <person name="Noel B."/>
            <person name="Kuo A."/>
            <person name="Morin E."/>
            <person name="Chen J."/>
            <person name="Kohler A."/>
            <person name="Krizsan K."/>
            <person name="Balestrini R."/>
            <person name="Da Silva C."/>
            <person name="Montanini B."/>
            <person name="Hainaut M."/>
            <person name="Levati E."/>
            <person name="Barry K.W."/>
            <person name="Belfiori B."/>
            <person name="Cichocki N."/>
            <person name="Clum A."/>
            <person name="Dockter R.B."/>
            <person name="Fauchery L."/>
            <person name="Guy J."/>
            <person name="Iotti M."/>
            <person name="Le Tacon F."/>
            <person name="Lindquist E.A."/>
            <person name="Lipzen A."/>
            <person name="Malagnac F."/>
            <person name="Mello A."/>
            <person name="Molinier V."/>
            <person name="Miyauchi S."/>
            <person name="Poulain J."/>
            <person name="Riccioni C."/>
            <person name="Rubini A."/>
            <person name="Sitrit Y."/>
            <person name="Splivallo R."/>
            <person name="Traeger S."/>
            <person name="Wang M."/>
            <person name="Zifcakova L."/>
            <person name="Wipf D."/>
            <person name="Zambonelli A."/>
            <person name="Paolocci F."/>
            <person name="Nowrousian M."/>
            <person name="Ottonello S."/>
            <person name="Baldrian P."/>
            <person name="Spatafora J.W."/>
            <person name="Henrissat B."/>
            <person name="Nagy L.G."/>
            <person name="Aury J.M."/>
            <person name="Wincker P."/>
            <person name="Grigoriev I.V."/>
            <person name="Bonfante P."/>
            <person name="Martin F.M."/>
        </authorList>
    </citation>
    <scope>NUCLEOTIDE SEQUENCE [LARGE SCALE GENOMIC DNA]</scope>
    <source>
        <strain evidence="2 3">ATCC MYA-4762</strain>
    </source>
</reference>
<gene>
    <name evidence="2" type="ORF">L211DRAFT_871670</name>
</gene>
<feature type="coiled-coil region" evidence="1">
    <location>
        <begin position="60"/>
        <end position="94"/>
    </location>
</feature>
<sequence length="109" mass="12340">MSDPSETTTIPDAYYFAAMEQGGGPPESNREAFVRTMTNGPVEQQLVNIAGVLYDVGRKVDKLEVKVDKLEVKVDKLEVKVDKLDRNHQEMMNLLRGFITEVRGYNHQV</sequence>
<dbReference type="OrthoDB" id="4957064at2759"/>
<evidence type="ECO:0000256" key="1">
    <source>
        <dbReference type="SAM" id="Coils"/>
    </source>
</evidence>
<dbReference type="Proteomes" id="UP000267821">
    <property type="component" value="Unassembled WGS sequence"/>
</dbReference>